<gene>
    <name evidence="1" type="ORF">Tci_918359</name>
</gene>
<accession>A0A699WJ68</accession>
<protein>
    <submittedName>
        <fullName evidence="1">Uncharacterized protein</fullName>
    </submittedName>
</protein>
<organism evidence="1">
    <name type="scientific">Tanacetum cinerariifolium</name>
    <name type="common">Dalmatian daisy</name>
    <name type="synonym">Chrysanthemum cinerariifolium</name>
    <dbReference type="NCBI Taxonomy" id="118510"/>
    <lineage>
        <taxon>Eukaryota</taxon>
        <taxon>Viridiplantae</taxon>
        <taxon>Streptophyta</taxon>
        <taxon>Embryophyta</taxon>
        <taxon>Tracheophyta</taxon>
        <taxon>Spermatophyta</taxon>
        <taxon>Magnoliopsida</taxon>
        <taxon>eudicotyledons</taxon>
        <taxon>Gunneridae</taxon>
        <taxon>Pentapetalae</taxon>
        <taxon>asterids</taxon>
        <taxon>campanulids</taxon>
        <taxon>Asterales</taxon>
        <taxon>Asteraceae</taxon>
        <taxon>Asteroideae</taxon>
        <taxon>Anthemideae</taxon>
        <taxon>Anthemidinae</taxon>
        <taxon>Tanacetum</taxon>
    </lineage>
</organism>
<name>A0A699WJ68_TANCI</name>
<dbReference type="AlphaFoldDB" id="A0A699WJ68"/>
<reference evidence="1" key="1">
    <citation type="journal article" date="2019" name="Sci. Rep.">
        <title>Draft genome of Tanacetum cinerariifolium, the natural source of mosquito coil.</title>
        <authorList>
            <person name="Yamashiro T."/>
            <person name="Shiraishi A."/>
            <person name="Satake H."/>
            <person name="Nakayama K."/>
        </authorList>
    </citation>
    <scope>NUCLEOTIDE SEQUENCE</scope>
</reference>
<feature type="non-terminal residue" evidence="1">
    <location>
        <position position="1"/>
    </location>
</feature>
<dbReference type="EMBL" id="BKCJ011672795">
    <property type="protein sequence ID" value="GFD46390.1"/>
    <property type="molecule type" value="Genomic_DNA"/>
</dbReference>
<evidence type="ECO:0000313" key="1">
    <source>
        <dbReference type="EMBL" id="GFD46390.1"/>
    </source>
</evidence>
<comment type="caution">
    <text evidence="1">The sequence shown here is derived from an EMBL/GenBank/DDBJ whole genome shotgun (WGS) entry which is preliminary data.</text>
</comment>
<proteinExistence type="predicted"/>
<sequence length="87" mass="9591">GDADACIDPDDPCRALERMRGAHAGFQLIRLCGVALKRQLRFTADNRCSSSSNRRLRFFHCTTPRVNRALLFCAGADAESSSRTSMA</sequence>